<keyword evidence="2" id="KW-1185">Reference proteome</keyword>
<evidence type="ECO:0000313" key="2">
    <source>
        <dbReference type="Proteomes" id="UP000037035"/>
    </source>
</evidence>
<evidence type="ECO:0000313" key="1">
    <source>
        <dbReference type="EMBL" id="KNZ60236.1"/>
    </source>
</evidence>
<organism evidence="1 2">
    <name type="scientific">Puccinia sorghi</name>
    <dbReference type="NCBI Taxonomy" id="27349"/>
    <lineage>
        <taxon>Eukaryota</taxon>
        <taxon>Fungi</taxon>
        <taxon>Dikarya</taxon>
        <taxon>Basidiomycota</taxon>
        <taxon>Pucciniomycotina</taxon>
        <taxon>Pucciniomycetes</taxon>
        <taxon>Pucciniales</taxon>
        <taxon>Pucciniaceae</taxon>
        <taxon>Puccinia</taxon>
    </lineage>
</organism>
<dbReference type="VEuPathDB" id="FungiDB:VP01_158g5"/>
<comment type="caution">
    <text evidence="1">The sequence shown here is derived from an EMBL/GenBank/DDBJ whole genome shotgun (WGS) entry which is preliminary data.</text>
</comment>
<gene>
    <name evidence="1" type="ORF">VP01_158g5</name>
</gene>
<protein>
    <submittedName>
        <fullName evidence="1">Uncharacterized protein</fullName>
    </submittedName>
</protein>
<dbReference type="Proteomes" id="UP000037035">
    <property type="component" value="Unassembled WGS sequence"/>
</dbReference>
<proteinExistence type="predicted"/>
<dbReference type="AlphaFoldDB" id="A0A0L6VHI4"/>
<dbReference type="EMBL" id="LAVV01006381">
    <property type="protein sequence ID" value="KNZ60236.1"/>
    <property type="molecule type" value="Genomic_DNA"/>
</dbReference>
<reference evidence="1 2" key="1">
    <citation type="submission" date="2015-08" db="EMBL/GenBank/DDBJ databases">
        <title>Next Generation Sequencing and Analysis of the Genome of Puccinia sorghi L Schw, the Causal Agent of Maize Common Rust.</title>
        <authorList>
            <person name="Rochi L."/>
            <person name="Burguener G."/>
            <person name="Darino M."/>
            <person name="Turjanski A."/>
            <person name="Kreff E."/>
            <person name="Dieguez M.J."/>
            <person name="Sacco F."/>
        </authorList>
    </citation>
    <scope>NUCLEOTIDE SEQUENCE [LARGE SCALE GENOMIC DNA]</scope>
    <source>
        <strain evidence="1 2">RO10H11247</strain>
    </source>
</reference>
<name>A0A0L6VHI4_9BASI</name>
<accession>A0A0L6VHI4</accession>
<sequence>MVLINTDSCNKVTFHTLIYFIESLVCYDLVRGLQCPVLLKPSGDMCQRMTPHPAIYILRQEHPLTRTPEPSSSPRAGLNTVVVKKHIRMFWGCIYIKIIYNNTLFIMYCRNKMGIIISVEFITIEATWEISGMLLLPLWIKSHFSRTTIPHEKEESHQLKGAPRICYEKGCILLTGGYTKRGLQGNKRTQDPEESQQLKGKLATGKQPSLLSCSCCRPQLQLCQNLQHCKKKQAVSLYATNLVVWLEGKRRLFSTYNREGNPVTLWGFFLLTQSGNVVPQDLWKPLQEYSGQTGMRWMVVEVDTQGVFSIKNQVLKSRALNIFNGHSEALYHEMLCAVNRKIQDQSEHING</sequence>